<dbReference type="KEGG" id="esa:ESA_00341"/>
<dbReference type="GO" id="GO:0005506">
    <property type="term" value="F:iron ion binding"/>
    <property type="evidence" value="ECO:0007669"/>
    <property type="project" value="InterPro"/>
</dbReference>
<dbReference type="EMBL" id="CP000783">
    <property type="protein sequence ID" value="ABU75640.1"/>
    <property type="molecule type" value="Genomic_DNA"/>
</dbReference>
<dbReference type="InterPro" id="IPR045019">
    <property type="entry name" value="BETA-OHASE-like"/>
</dbReference>
<feature type="transmembrane region" description="Helical" evidence="5">
    <location>
        <begin position="121"/>
        <end position="138"/>
    </location>
</feature>
<keyword evidence="5" id="KW-0472">Membrane</keyword>
<dbReference type="GO" id="GO:0016123">
    <property type="term" value="P:xanthophyll biosynthetic process"/>
    <property type="evidence" value="ECO:0007669"/>
    <property type="project" value="TreeGrafter"/>
</dbReference>
<evidence type="ECO:0000313" key="7">
    <source>
        <dbReference type="EMBL" id="ABU75640.1"/>
    </source>
</evidence>
<feature type="transmembrane region" description="Helical" evidence="5">
    <location>
        <begin position="68"/>
        <end position="91"/>
    </location>
</feature>
<reference evidence="7 8" key="1">
    <citation type="journal article" date="2010" name="PLoS ONE">
        <title>Genome sequence of Cronobacter sakazakii BAA-894 and comparative genomic hybridization analysis with other Cronobacter species.</title>
        <authorList>
            <person name="Kucerova E."/>
            <person name="Clifton S.W."/>
            <person name="Xia X.Q."/>
            <person name="Long F."/>
            <person name="Porwollik S."/>
            <person name="Fulton L."/>
            <person name="Fronick C."/>
            <person name="Minx P."/>
            <person name="Kyung K."/>
            <person name="Warren W."/>
            <person name="Fulton R."/>
            <person name="Feng D."/>
            <person name="Wollam A."/>
            <person name="Shah N."/>
            <person name="Bhonagiri V."/>
            <person name="Nash W.E."/>
            <person name="Hallsworth-Pepin K."/>
            <person name="Wilson R.K."/>
            <person name="McClelland M."/>
            <person name="Forsythe S.J."/>
        </authorList>
    </citation>
    <scope>NUCLEOTIDE SEQUENCE [LARGE SCALE GENOMIC DNA]</scope>
    <source>
        <strain evidence="7 8">ATCC BAA-894</strain>
    </source>
</reference>
<dbReference type="Proteomes" id="UP000000260">
    <property type="component" value="Chromosome"/>
</dbReference>
<evidence type="ECO:0000256" key="1">
    <source>
        <dbReference type="ARBA" id="ARBA00009324"/>
    </source>
</evidence>
<evidence type="ECO:0000256" key="5">
    <source>
        <dbReference type="SAM" id="Phobius"/>
    </source>
</evidence>
<keyword evidence="8" id="KW-1185">Reference proteome</keyword>
<evidence type="ECO:0000313" key="8">
    <source>
        <dbReference type="Proteomes" id="UP000000260"/>
    </source>
</evidence>
<dbReference type="PANTHER" id="PTHR31899">
    <property type="entry name" value="BETA-CAROTENE 3-HYDROXYLASE 1, CHLOROPLASTIC"/>
    <property type="match status" value="1"/>
</dbReference>
<feature type="region of interest" description="Disordered" evidence="4">
    <location>
        <begin position="223"/>
        <end position="248"/>
    </location>
</feature>
<evidence type="ECO:0000259" key="6">
    <source>
        <dbReference type="Pfam" id="PF04116"/>
    </source>
</evidence>
<dbReference type="PANTHER" id="PTHR31899:SF9">
    <property type="entry name" value="BETA-CAROTENE 3-HYDROXYLASE 1, CHLOROPLASTIC"/>
    <property type="match status" value="1"/>
</dbReference>
<feature type="domain" description="Fatty acid hydroxylase" evidence="6">
    <location>
        <begin position="79"/>
        <end position="204"/>
    </location>
</feature>
<dbReference type="HOGENOM" id="CLU_1118705_0_0_6"/>
<evidence type="ECO:0000256" key="3">
    <source>
        <dbReference type="ARBA" id="ARBA00023002"/>
    </source>
</evidence>
<dbReference type="Pfam" id="PF04116">
    <property type="entry name" value="FA_hydroxylase"/>
    <property type="match status" value="1"/>
</dbReference>
<accession>A7MJV6</accession>
<protein>
    <recommendedName>
        <fullName evidence="6">Fatty acid hydroxylase domain-containing protein</fullName>
    </recommendedName>
</protein>
<keyword evidence="5" id="KW-0812">Transmembrane</keyword>
<evidence type="ECO:0000256" key="2">
    <source>
        <dbReference type="ARBA" id="ARBA00022746"/>
    </source>
</evidence>
<dbReference type="GO" id="GO:0010291">
    <property type="term" value="F:beta-carotene 3-hydroxylase activity"/>
    <property type="evidence" value="ECO:0007669"/>
    <property type="project" value="TreeGrafter"/>
</dbReference>
<keyword evidence="3" id="KW-0560">Oxidoreductase</keyword>
<dbReference type="InterPro" id="IPR006694">
    <property type="entry name" value="Fatty_acid_hydroxylase"/>
</dbReference>
<keyword evidence="2" id="KW-0125">Carotenoid biosynthesis</keyword>
<comment type="similarity">
    <text evidence="1">Belongs to the sterol desaturase family.</text>
</comment>
<dbReference type="GO" id="GO:0016119">
    <property type="term" value="P:carotene metabolic process"/>
    <property type="evidence" value="ECO:0007669"/>
    <property type="project" value="TreeGrafter"/>
</dbReference>
<gene>
    <name evidence="7" type="ordered locus">ESA_00341</name>
</gene>
<name>A7MJV6_CROS8</name>
<sequence length="248" mass="27770">MLRANGNIFKRQLRHTLTPACRGFFYSQGQGDSPDTDAWVAILSGLRREPRLRFPATGRSVQAGPGEIMIVLYNVAIVLLTVAAMEIVAALTHKYVMHGWGWGWHLSHHSPRKGWFEVNDLYAVVFAGVAILLIALGAGGRWPLQWIGAGMTLYGALYFIVHDGLVHQRWPFRYVPRRGYLKRLYLAHRLHHAVRGREGCVSFGFLYAPPVAKLQAVLRERNGRPARAAAARAPKGEATTTRRENSQP</sequence>
<keyword evidence="5" id="KW-1133">Transmembrane helix</keyword>
<evidence type="ECO:0000256" key="4">
    <source>
        <dbReference type="SAM" id="MobiDB-lite"/>
    </source>
</evidence>
<organism evidence="7 8">
    <name type="scientific">Cronobacter sakazakii (strain ATCC BAA-894)</name>
    <name type="common">Enterobacter sakazakii</name>
    <dbReference type="NCBI Taxonomy" id="290339"/>
    <lineage>
        <taxon>Bacteria</taxon>
        <taxon>Pseudomonadati</taxon>
        <taxon>Pseudomonadota</taxon>
        <taxon>Gammaproteobacteria</taxon>
        <taxon>Enterobacterales</taxon>
        <taxon>Enterobacteriaceae</taxon>
        <taxon>Cronobacter</taxon>
    </lineage>
</organism>
<dbReference type="AlphaFoldDB" id="A7MJV6"/>
<proteinExistence type="inferred from homology"/>